<accession>A0A8J4V5N2</accession>
<name>A0A8J4V5N2_9MYCE</name>
<gene>
    <name evidence="3" type="ORF">CYY_003895</name>
</gene>
<dbReference type="GO" id="GO:0006886">
    <property type="term" value="P:intracellular protein transport"/>
    <property type="evidence" value="ECO:0007669"/>
    <property type="project" value="InterPro"/>
</dbReference>
<dbReference type="GO" id="GO:0030117">
    <property type="term" value="C:membrane coat"/>
    <property type="evidence" value="ECO:0007669"/>
    <property type="project" value="InterPro"/>
</dbReference>
<dbReference type="EMBL" id="AJWJ01000129">
    <property type="protein sequence ID" value="KAF2074792.1"/>
    <property type="molecule type" value="Genomic_DNA"/>
</dbReference>
<dbReference type="OrthoDB" id="2018252at2759"/>
<dbReference type="Pfam" id="PF01602">
    <property type="entry name" value="Adaptin_N"/>
    <property type="match status" value="1"/>
</dbReference>
<sequence>MENEIFEELNSSESIKQISGLSKLNQNWINQGRDPTFFYTSILKLINETDNKTARILCYNILKSCKCTPSDWQLAIPLLVKDLNNDDPEIVISILKALPHISSILNELLMVGNADFGPLVRHSNQSIRRTALDTLTTLLFYRKSVLSTYKSFVSTGWELMVDRILEEQTPSVYQSAFNAISTLFSEVSRSVSHSDELDNSIQKRQVLLHYADWISSKLIDHFDLLLSRAQFIDINQRHVTVNTLTYLADTISRTAGTPYWPSAETIRLSVKQKHVSSPQNVVSILVDYFLAQLGSTNDSLVFAVGKAILDLLLTQQNQHNESWIHPVLSAFIGLLKREGISLNPLPILLAIMGVLPMLNDDLLFSTLNKIFPSIKTITDSNQRVSYLIRTFELIIDRHVTSSGKGSLFTPLIDTCLTVAFQDETSSFRDEIVISMVASHHNILTKHLNESVVDTSSSGSSNSSSGSGDKSKLTNSNILFHLHQAALNISEVCLKCILWNNVERISALEYCVRFVDWLCRVTFQNDSLHSPKLISLLRTEVLEQIPKIPSDYICLQSIFLICNHLLRSPTNKVYEQSDSSLLISVLRRRFLFLDNQTKFIQYNGSVRDMVMGIATYGRVPTAVLHTLGGQWLGALECLYLLGLHIPSAEATVQRTLDDILATYPTNKSVYYRARFIKKMLFSSSSSLSDASSLGKYSTIRSLGSFTTNNIDFAYCIPIESLDVPNSLKSTNDIFAYECKKAITGLAGVHYGSSIRDKPSKDVCLLSGVCDPIWIEVYHTAHSTLNTVTLHVQVTNTISFTIKNIVIMLGLSGHLEFPFPQTNCKHQIDKLLPDKSFSFEVPLSISGVDLNYVSFKVVFNHPSGVCEIDNTAQAKREKSLTSSASTATIPSPTASAATTGASTTSPLTPNNTSTTASSSFSSSSSTSTIPINNANSAINYHSTSPNTSGTSPSHASPLSNITNSSNNTNNVISTNNLNSTNNNNNNNSTSATTTTTTNSNAVTFNPIEIRCSDYIFDWNQFLIPLKYNKHQFIQQWPRFEAVYLADVIFEGIVSPQLLFDCLTLYPFHNVQKCLFSNSNFQFGYCSSTWFNEQISFIVTGMDQCLSPNEMNIYYCPNTTNNNNNYRMIHARFEFRASSTGLLASFQNVFENWIQKIPRPSDNFLARRPSPGEQSLFNITTISETPSPSTSSTNEEALLAQWKEKKKSQQTKLFSQLALDQDFY</sequence>
<dbReference type="InterPro" id="IPR037501">
    <property type="entry name" value="TPLATE"/>
</dbReference>
<keyword evidence="4" id="KW-1185">Reference proteome</keyword>
<protein>
    <recommendedName>
        <fullName evidence="2">Clathrin/coatomer adaptor adaptin-like N-terminal domain-containing protein</fullName>
    </recommendedName>
</protein>
<evidence type="ECO:0000313" key="3">
    <source>
        <dbReference type="EMBL" id="KAF2074792.1"/>
    </source>
</evidence>
<dbReference type="InterPro" id="IPR016024">
    <property type="entry name" value="ARM-type_fold"/>
</dbReference>
<feature type="compositionally biased region" description="Low complexity" evidence="1">
    <location>
        <begin position="878"/>
        <end position="995"/>
    </location>
</feature>
<evidence type="ECO:0000313" key="4">
    <source>
        <dbReference type="Proteomes" id="UP000695562"/>
    </source>
</evidence>
<feature type="domain" description="Clathrin/coatomer adaptor adaptin-like N-terminal" evidence="2">
    <location>
        <begin position="14"/>
        <end position="335"/>
    </location>
</feature>
<evidence type="ECO:0000259" key="2">
    <source>
        <dbReference type="Pfam" id="PF01602"/>
    </source>
</evidence>
<dbReference type="Proteomes" id="UP000695562">
    <property type="component" value="Unassembled WGS sequence"/>
</dbReference>
<feature type="region of interest" description="Disordered" evidence="1">
    <location>
        <begin position="875"/>
        <end position="995"/>
    </location>
</feature>
<comment type="caution">
    <text evidence="3">The sequence shown here is derived from an EMBL/GenBank/DDBJ whole genome shotgun (WGS) entry which is preliminary data.</text>
</comment>
<dbReference type="AlphaFoldDB" id="A0A8J4V5N2"/>
<dbReference type="InterPro" id="IPR002553">
    <property type="entry name" value="Clathrin/coatomer_adapt-like_N"/>
</dbReference>
<dbReference type="Gene3D" id="1.25.10.10">
    <property type="entry name" value="Leucine-rich Repeat Variant"/>
    <property type="match status" value="1"/>
</dbReference>
<dbReference type="PANTHER" id="PTHR36029">
    <property type="entry name" value="TSET COMPLEX MEMBER TSTA"/>
    <property type="match status" value="1"/>
</dbReference>
<proteinExistence type="predicted"/>
<organism evidence="3 4">
    <name type="scientific">Polysphondylium violaceum</name>
    <dbReference type="NCBI Taxonomy" id="133409"/>
    <lineage>
        <taxon>Eukaryota</taxon>
        <taxon>Amoebozoa</taxon>
        <taxon>Evosea</taxon>
        <taxon>Eumycetozoa</taxon>
        <taxon>Dictyostelia</taxon>
        <taxon>Dictyosteliales</taxon>
        <taxon>Dictyosteliaceae</taxon>
        <taxon>Polysphondylium</taxon>
    </lineage>
</organism>
<evidence type="ECO:0000256" key="1">
    <source>
        <dbReference type="SAM" id="MobiDB-lite"/>
    </source>
</evidence>
<dbReference type="SUPFAM" id="SSF48371">
    <property type="entry name" value="ARM repeat"/>
    <property type="match status" value="1"/>
</dbReference>
<reference evidence="3" key="1">
    <citation type="submission" date="2020-01" db="EMBL/GenBank/DDBJ databases">
        <title>Development of genomics and gene disruption for Polysphondylium violaceum indicates a role for the polyketide synthase stlB in stalk morphogenesis.</title>
        <authorList>
            <person name="Narita B."/>
            <person name="Kawabe Y."/>
            <person name="Kin K."/>
            <person name="Saito T."/>
            <person name="Gibbs R."/>
            <person name="Kuspa A."/>
            <person name="Muzny D."/>
            <person name="Queller D."/>
            <person name="Richards S."/>
            <person name="Strassman J."/>
            <person name="Sucgang R."/>
            <person name="Worley K."/>
            <person name="Schaap P."/>
        </authorList>
    </citation>
    <scope>NUCLEOTIDE SEQUENCE</scope>
    <source>
        <strain evidence="3">QSvi11</strain>
    </source>
</reference>
<dbReference type="InterPro" id="IPR011989">
    <property type="entry name" value="ARM-like"/>
</dbReference>
<dbReference type="GO" id="GO:0006897">
    <property type="term" value="P:endocytosis"/>
    <property type="evidence" value="ECO:0007669"/>
    <property type="project" value="InterPro"/>
</dbReference>
<dbReference type="PANTHER" id="PTHR36029:SF1">
    <property type="entry name" value="PROTEIN TPLATE"/>
    <property type="match status" value="1"/>
</dbReference>